<comment type="catalytic activity">
    <reaction evidence="1 14 15 16">
        <text>Endonucleolytic cleavage to 5'-phosphomonoester.</text>
        <dbReference type="EC" id="3.1.26.4"/>
    </reaction>
</comment>
<dbReference type="InterPro" id="IPR022898">
    <property type="entry name" value="RNase_HII"/>
</dbReference>
<dbReference type="NCBIfam" id="NF000595">
    <property type="entry name" value="PRK00015.1-3"/>
    <property type="match status" value="1"/>
</dbReference>
<keyword evidence="10 14" id="KW-0479">Metal-binding</keyword>
<dbReference type="Pfam" id="PF01351">
    <property type="entry name" value="RNase_HII"/>
    <property type="match status" value="1"/>
</dbReference>
<evidence type="ECO:0000256" key="14">
    <source>
        <dbReference type="HAMAP-Rule" id="MF_00052"/>
    </source>
</evidence>
<reference evidence="18 19" key="1">
    <citation type="journal article" date="2024" name="Int. J. Syst. Evol. Microbiol.">
        <title>Virgibacillus tibetensis sp. nov., isolated from salt lake on the Tibetan Plateau of China.</title>
        <authorList>
            <person name="Phurbu D."/>
            <person name="Liu Z.-X."/>
            <person name="Wang R."/>
            <person name="Zheng Y.-Y."/>
            <person name="Liu H.-C."/>
            <person name="Zhou Y.-G."/>
            <person name="Yu Y.-J."/>
            <person name="Li A.-H."/>
        </authorList>
    </citation>
    <scope>NUCLEOTIDE SEQUENCE [LARGE SCALE GENOMIC DNA]</scope>
    <source>
        <strain evidence="18 19">C22-A2</strain>
    </source>
</reference>
<dbReference type="HAMAP" id="MF_00052_B">
    <property type="entry name" value="RNase_HII_B"/>
    <property type="match status" value="1"/>
</dbReference>
<dbReference type="EMBL" id="JARZFX010000001">
    <property type="protein sequence ID" value="MEC5422711.1"/>
    <property type="molecule type" value="Genomic_DNA"/>
</dbReference>
<evidence type="ECO:0000256" key="2">
    <source>
        <dbReference type="ARBA" id="ARBA00001946"/>
    </source>
</evidence>
<gene>
    <name evidence="14" type="primary">rnhB</name>
    <name evidence="18" type="ORF">QGM71_04275</name>
</gene>
<evidence type="ECO:0000256" key="3">
    <source>
        <dbReference type="ARBA" id="ARBA00004065"/>
    </source>
</evidence>
<evidence type="ECO:0000313" key="19">
    <source>
        <dbReference type="Proteomes" id="UP001335737"/>
    </source>
</evidence>
<dbReference type="PROSITE" id="PS51975">
    <property type="entry name" value="RNASE_H_2"/>
    <property type="match status" value="1"/>
</dbReference>
<dbReference type="InterPro" id="IPR036397">
    <property type="entry name" value="RNaseH_sf"/>
</dbReference>
<proteinExistence type="inferred from homology"/>
<dbReference type="PANTHER" id="PTHR10954:SF18">
    <property type="entry name" value="RIBONUCLEASE HII"/>
    <property type="match status" value="1"/>
</dbReference>
<dbReference type="InterPro" id="IPR001352">
    <property type="entry name" value="RNase_HII/HIII"/>
</dbReference>
<evidence type="ECO:0000256" key="7">
    <source>
        <dbReference type="ARBA" id="ARBA00019179"/>
    </source>
</evidence>
<dbReference type="GO" id="GO:0004523">
    <property type="term" value="F:RNA-DNA hybrid ribonuclease activity"/>
    <property type="evidence" value="ECO:0007669"/>
    <property type="project" value="UniProtKB-EC"/>
</dbReference>
<evidence type="ECO:0000313" key="18">
    <source>
        <dbReference type="EMBL" id="MEC5422711.1"/>
    </source>
</evidence>
<organism evidence="18 19">
    <name type="scientific">Virgibacillus tibetensis</name>
    <dbReference type="NCBI Taxonomy" id="3042313"/>
    <lineage>
        <taxon>Bacteria</taxon>
        <taxon>Bacillati</taxon>
        <taxon>Bacillota</taxon>
        <taxon>Bacilli</taxon>
        <taxon>Bacillales</taxon>
        <taxon>Bacillaceae</taxon>
        <taxon>Virgibacillus</taxon>
    </lineage>
</organism>
<dbReference type="RefSeq" id="WP_327606264.1">
    <property type="nucleotide sequence ID" value="NZ_JARZFX010000001.1"/>
</dbReference>
<dbReference type="InterPro" id="IPR024567">
    <property type="entry name" value="RNase_HII/HIII_dom"/>
</dbReference>
<comment type="caution">
    <text evidence="18">The sequence shown here is derived from an EMBL/GenBank/DDBJ whole genome shotgun (WGS) entry which is preliminary data.</text>
</comment>
<comment type="cofactor">
    <cofactor evidence="2">
        <name>Mg(2+)</name>
        <dbReference type="ChEBI" id="CHEBI:18420"/>
    </cofactor>
</comment>
<evidence type="ECO:0000256" key="5">
    <source>
        <dbReference type="ARBA" id="ARBA00007383"/>
    </source>
</evidence>
<accession>A0ABU6KCC3</accession>
<evidence type="ECO:0000256" key="15">
    <source>
        <dbReference type="PROSITE-ProRule" id="PRU01319"/>
    </source>
</evidence>
<keyword evidence="13 14" id="KW-0464">Manganese</keyword>
<keyword evidence="9 14" id="KW-0540">Nuclease</keyword>
<feature type="binding site" evidence="14 15">
    <location>
        <position position="77"/>
    </location>
    <ligand>
        <name>a divalent metal cation</name>
        <dbReference type="ChEBI" id="CHEBI:60240"/>
    </ligand>
</feature>
<feature type="binding site" evidence="14 15">
    <location>
        <position position="169"/>
    </location>
    <ligand>
        <name>a divalent metal cation</name>
        <dbReference type="ChEBI" id="CHEBI:60240"/>
    </ligand>
</feature>
<dbReference type="Gene3D" id="3.30.420.10">
    <property type="entry name" value="Ribonuclease H-like superfamily/Ribonuclease H"/>
    <property type="match status" value="1"/>
</dbReference>
<dbReference type="SUPFAM" id="SSF53098">
    <property type="entry name" value="Ribonuclease H-like"/>
    <property type="match status" value="1"/>
</dbReference>
<evidence type="ECO:0000256" key="9">
    <source>
        <dbReference type="ARBA" id="ARBA00022722"/>
    </source>
</evidence>
<keyword evidence="8 14" id="KW-0963">Cytoplasm</keyword>
<evidence type="ECO:0000259" key="17">
    <source>
        <dbReference type="PROSITE" id="PS51975"/>
    </source>
</evidence>
<feature type="domain" description="RNase H type-2" evidence="17">
    <location>
        <begin position="71"/>
        <end position="256"/>
    </location>
</feature>
<comment type="similarity">
    <text evidence="5 14 16">Belongs to the RNase HII family.</text>
</comment>
<evidence type="ECO:0000256" key="12">
    <source>
        <dbReference type="ARBA" id="ARBA00022801"/>
    </source>
</evidence>
<evidence type="ECO:0000256" key="8">
    <source>
        <dbReference type="ARBA" id="ARBA00022490"/>
    </source>
</evidence>
<dbReference type="PANTHER" id="PTHR10954">
    <property type="entry name" value="RIBONUCLEASE H2 SUBUNIT A"/>
    <property type="match status" value="1"/>
</dbReference>
<dbReference type="EC" id="3.1.26.4" evidence="6 14"/>
<feature type="binding site" evidence="14 15">
    <location>
        <position position="78"/>
    </location>
    <ligand>
        <name>a divalent metal cation</name>
        <dbReference type="ChEBI" id="CHEBI:60240"/>
    </ligand>
</feature>
<dbReference type="NCBIfam" id="NF000594">
    <property type="entry name" value="PRK00015.1-1"/>
    <property type="match status" value="1"/>
</dbReference>
<evidence type="ECO:0000256" key="11">
    <source>
        <dbReference type="ARBA" id="ARBA00022759"/>
    </source>
</evidence>
<comment type="function">
    <text evidence="3 14 16">Endonuclease that specifically degrades the RNA of RNA-DNA hybrids.</text>
</comment>
<keyword evidence="12 14" id="KW-0378">Hydrolase</keyword>
<name>A0ABU6KCC3_9BACI</name>
<comment type="subcellular location">
    <subcellularLocation>
        <location evidence="4 14">Cytoplasm</location>
    </subcellularLocation>
</comment>
<sequence length="256" mass="28616">MNKKSIATLKYLFEAGKLNEELIAELKMDERKGVHQLINSYEKKKEKVEELESKYKYMSSYERHAYASGYKCIAGIDEAGRGPLAGPVVAAAVILPADFKLLGLNDSKQLNEKTRNAFFSIIKEQAVSYGISLVNSQKIDQVNIYEATKIAMYDAVKQLDPQPDYILVDAVPLGNLPCNSEAITKGDAKSITIAAASILAKVTRDNYMKKIHNEYPVYDFKSNMGYGTANHINKLDEHGASPYHRRSFSPVRNIVQ</sequence>
<evidence type="ECO:0000256" key="1">
    <source>
        <dbReference type="ARBA" id="ARBA00000077"/>
    </source>
</evidence>
<keyword evidence="11 14" id="KW-0255">Endonuclease</keyword>
<evidence type="ECO:0000256" key="16">
    <source>
        <dbReference type="RuleBase" id="RU003515"/>
    </source>
</evidence>
<evidence type="ECO:0000256" key="13">
    <source>
        <dbReference type="ARBA" id="ARBA00023211"/>
    </source>
</evidence>
<comment type="cofactor">
    <cofactor evidence="14 15">
        <name>Mn(2+)</name>
        <dbReference type="ChEBI" id="CHEBI:29035"/>
    </cofactor>
    <cofactor evidence="14 15">
        <name>Mg(2+)</name>
        <dbReference type="ChEBI" id="CHEBI:18420"/>
    </cofactor>
    <text evidence="14 15">Manganese or magnesium. Binds 1 divalent metal ion per monomer in the absence of substrate. May bind a second metal ion after substrate binding.</text>
</comment>
<protein>
    <recommendedName>
        <fullName evidence="7 14">Ribonuclease HII</fullName>
        <shortName evidence="14">RNase HII</shortName>
        <ecNumber evidence="6 14">3.1.26.4</ecNumber>
    </recommendedName>
</protein>
<dbReference type="CDD" id="cd07182">
    <property type="entry name" value="RNase_HII_bacteria_HII_like"/>
    <property type="match status" value="1"/>
</dbReference>
<evidence type="ECO:0000256" key="6">
    <source>
        <dbReference type="ARBA" id="ARBA00012180"/>
    </source>
</evidence>
<dbReference type="Proteomes" id="UP001335737">
    <property type="component" value="Unassembled WGS sequence"/>
</dbReference>
<keyword evidence="19" id="KW-1185">Reference proteome</keyword>
<evidence type="ECO:0000256" key="10">
    <source>
        <dbReference type="ARBA" id="ARBA00022723"/>
    </source>
</evidence>
<evidence type="ECO:0000256" key="4">
    <source>
        <dbReference type="ARBA" id="ARBA00004496"/>
    </source>
</evidence>
<dbReference type="InterPro" id="IPR012337">
    <property type="entry name" value="RNaseH-like_sf"/>
</dbReference>